<dbReference type="PIRSF" id="PIRSF000524">
    <property type="entry name" value="SPT"/>
    <property type="match status" value="1"/>
</dbReference>
<evidence type="ECO:0000256" key="9">
    <source>
        <dbReference type="RuleBase" id="RU004504"/>
    </source>
</evidence>
<dbReference type="PATRIC" id="fig|1515334.3.peg.4557"/>
<comment type="similarity">
    <text evidence="2 8">Belongs to the class-V pyridoxal-phosphate-dependent aminotransferase family.</text>
</comment>
<keyword evidence="5 7" id="KW-0663">Pyridoxal phosphate</keyword>
<keyword evidence="12" id="KW-1185">Reference proteome</keyword>
<dbReference type="InterPro" id="IPR020578">
    <property type="entry name" value="Aminotrans_V_PyrdxlP_BS"/>
</dbReference>
<dbReference type="Proteomes" id="UP000030960">
    <property type="component" value="Unassembled WGS sequence"/>
</dbReference>
<dbReference type="InterPro" id="IPR024169">
    <property type="entry name" value="SP_NH2Trfase/AEP_transaminase"/>
</dbReference>
<dbReference type="GO" id="GO:0050281">
    <property type="term" value="F:L-serine-glyoxylate transaminase activity"/>
    <property type="evidence" value="ECO:0007669"/>
    <property type="project" value="UniProtKB-EC"/>
</dbReference>
<gene>
    <name evidence="11" type="primary">sgaA</name>
    <name evidence="11" type="ORF">OA50_04534</name>
</gene>
<dbReference type="FunFam" id="3.90.1150.10:FF:000031">
    <property type="entry name" value="Serine--glyoxylate aminotransferase"/>
    <property type="match status" value="1"/>
</dbReference>
<dbReference type="EC" id="2.6.1.45" evidence="11"/>
<dbReference type="InterPro" id="IPR015424">
    <property type="entry name" value="PyrdxlP-dep_Trfase"/>
</dbReference>
<feature type="domain" description="Aminotransferase class V" evidence="10">
    <location>
        <begin position="33"/>
        <end position="286"/>
    </location>
</feature>
<dbReference type="NCBIfam" id="NF045640">
    <property type="entry name" value="AspGlyoxATaseBhcA"/>
    <property type="match status" value="1"/>
</dbReference>
<dbReference type="GO" id="GO:0004760">
    <property type="term" value="F:L-serine-pyruvate transaminase activity"/>
    <property type="evidence" value="ECO:0007669"/>
    <property type="project" value="TreeGrafter"/>
</dbReference>
<dbReference type="InterPro" id="IPR015421">
    <property type="entry name" value="PyrdxlP-dep_Trfase_major"/>
</dbReference>
<dbReference type="InterPro" id="IPR015422">
    <property type="entry name" value="PyrdxlP-dep_Trfase_small"/>
</dbReference>
<dbReference type="FunFam" id="3.40.640.10:FF:000054">
    <property type="entry name" value="Serine--glyoxylate aminotransferase"/>
    <property type="match status" value="1"/>
</dbReference>
<dbReference type="PANTHER" id="PTHR21152:SF24">
    <property type="entry name" value="ALANINE--GLYOXYLATE AMINOTRANSFERASE 1"/>
    <property type="match status" value="1"/>
</dbReference>
<dbReference type="InterPro" id="IPR000192">
    <property type="entry name" value="Aminotrans_V_dom"/>
</dbReference>
<evidence type="ECO:0000256" key="8">
    <source>
        <dbReference type="RuleBase" id="RU004075"/>
    </source>
</evidence>
<dbReference type="RefSeq" id="WP_043145413.1">
    <property type="nucleotide sequence ID" value="NZ_JSUQ01000021.1"/>
</dbReference>
<proteinExistence type="inferred from homology"/>
<dbReference type="PROSITE" id="PS00595">
    <property type="entry name" value="AA_TRANSFER_CLASS_5"/>
    <property type="match status" value="1"/>
</dbReference>
<dbReference type="GO" id="GO:0008453">
    <property type="term" value="F:alanine-glyoxylate transaminase activity"/>
    <property type="evidence" value="ECO:0007669"/>
    <property type="project" value="TreeGrafter"/>
</dbReference>
<dbReference type="InterPro" id="IPR054863">
    <property type="entry name" value="AspGlyoxATase"/>
</dbReference>
<keyword evidence="4 11" id="KW-0808">Transferase</keyword>
<dbReference type="PANTHER" id="PTHR21152">
    <property type="entry name" value="AMINOTRANSFERASE CLASS V"/>
    <property type="match status" value="1"/>
</dbReference>
<comment type="caution">
    <text evidence="11">The sequence shown here is derived from an EMBL/GenBank/DDBJ whole genome shotgun (WGS) entry which is preliminary data.</text>
</comment>
<evidence type="ECO:0000256" key="3">
    <source>
        <dbReference type="ARBA" id="ARBA00022576"/>
    </source>
</evidence>
<keyword evidence="3 11" id="KW-0032">Aminotransferase</keyword>
<evidence type="ECO:0000256" key="2">
    <source>
        <dbReference type="ARBA" id="ARBA00009236"/>
    </source>
</evidence>
<dbReference type="EMBL" id="JSUQ01000021">
    <property type="protein sequence ID" value="KHQ50822.1"/>
    <property type="molecule type" value="Genomic_DNA"/>
</dbReference>
<name>A0A0B3RS93_9RHOB</name>
<dbReference type="Pfam" id="PF00266">
    <property type="entry name" value="Aminotran_5"/>
    <property type="match status" value="1"/>
</dbReference>
<evidence type="ECO:0000256" key="7">
    <source>
        <dbReference type="PIRSR" id="PIRSR000524-50"/>
    </source>
</evidence>
<evidence type="ECO:0000313" key="11">
    <source>
        <dbReference type="EMBL" id="KHQ50822.1"/>
    </source>
</evidence>
<comment type="cofactor">
    <cofactor evidence="1 7 9">
        <name>pyridoxal 5'-phosphate</name>
        <dbReference type="ChEBI" id="CHEBI:597326"/>
    </cofactor>
</comment>
<organism evidence="11 12">
    <name type="scientific">Mameliella alba</name>
    <dbReference type="NCBI Taxonomy" id="561184"/>
    <lineage>
        <taxon>Bacteria</taxon>
        <taxon>Pseudomonadati</taxon>
        <taxon>Pseudomonadota</taxon>
        <taxon>Alphaproteobacteria</taxon>
        <taxon>Rhodobacterales</taxon>
        <taxon>Roseobacteraceae</taxon>
        <taxon>Mameliella</taxon>
    </lineage>
</organism>
<feature type="binding site" evidence="6">
    <location>
        <position position="341"/>
    </location>
    <ligand>
        <name>substrate</name>
    </ligand>
</feature>
<evidence type="ECO:0000256" key="6">
    <source>
        <dbReference type="PIRSR" id="PIRSR000524-1"/>
    </source>
</evidence>
<evidence type="ECO:0000256" key="1">
    <source>
        <dbReference type="ARBA" id="ARBA00001933"/>
    </source>
</evidence>
<evidence type="ECO:0000259" key="10">
    <source>
        <dbReference type="Pfam" id="PF00266"/>
    </source>
</evidence>
<dbReference type="Gene3D" id="3.90.1150.10">
    <property type="entry name" value="Aspartate Aminotransferase, domain 1"/>
    <property type="match status" value="1"/>
</dbReference>
<dbReference type="STRING" id="561184.SAMN05216376_12421"/>
<evidence type="ECO:0000256" key="5">
    <source>
        <dbReference type="ARBA" id="ARBA00022898"/>
    </source>
</evidence>
<dbReference type="AlphaFoldDB" id="A0A0B3RS93"/>
<reference evidence="11 12" key="1">
    <citation type="submission" date="2014-10" db="EMBL/GenBank/DDBJ databases">
        <title>Genome sequence of Ponticoccus sp. strain UMTAT08 isolated from clonal culture of toxic dinoflagellate Alexandrium tamiyavanichii.</title>
        <authorList>
            <person name="Gan H.Y."/>
            <person name="Muhd D.-D."/>
            <person name="Mohd Noor M.E."/>
            <person name="Yeong Y.S."/>
            <person name="Usup G."/>
        </authorList>
    </citation>
    <scope>NUCLEOTIDE SEQUENCE [LARGE SCALE GENOMIC DNA]</scope>
    <source>
        <strain evidence="11 12">UMTAT08</strain>
    </source>
</reference>
<dbReference type="SUPFAM" id="SSF53383">
    <property type="entry name" value="PLP-dependent transferases"/>
    <property type="match status" value="1"/>
</dbReference>
<protein>
    <submittedName>
        <fullName evidence="11">Serine--glyoxylate aminotransferase</fullName>
        <ecNumber evidence="11">2.6.1.45</ecNumber>
    </submittedName>
</protein>
<dbReference type="OrthoDB" id="389074at2"/>
<evidence type="ECO:0000256" key="4">
    <source>
        <dbReference type="ARBA" id="ARBA00022679"/>
    </source>
</evidence>
<dbReference type="GO" id="GO:0019265">
    <property type="term" value="P:glycine biosynthetic process, by transamination of glyoxylate"/>
    <property type="evidence" value="ECO:0007669"/>
    <property type="project" value="TreeGrafter"/>
</dbReference>
<accession>A0A0B3RS93</accession>
<feature type="modified residue" description="N6-(pyridoxal phosphate)lysine" evidence="7">
    <location>
        <position position="196"/>
    </location>
</feature>
<dbReference type="Gene3D" id="3.40.640.10">
    <property type="entry name" value="Type I PLP-dependent aspartate aminotransferase-like (Major domain)"/>
    <property type="match status" value="1"/>
</dbReference>
<evidence type="ECO:0000313" key="12">
    <source>
        <dbReference type="Proteomes" id="UP000030960"/>
    </source>
</evidence>
<sequence length="396" mass="42770">MTDQNPVFIPGPTNMPDRLRRAIQIQTRDHRAPDFVDTFAPVLEDTKKVFGSTEGKIITFPASGTGGWEAAVTNTLSPGDKILVGRYGVFSNKWIDLCQRHGLDVQIVETPWGEGVPADKFAEILAADTAHEIKAVLTTHNETATGVRSDIAAVRRALDGADHPAMLFVDCVSSLASMPFEFDAWGVDIAVSGSQKGFMLPTGMAILCVSPKALAAIETAGLSRTFFDFRDMMKANATGGFPYTPPLQLIYGLRESLDMLFEEGLENVYARHFRLAEGVRRAVDAWGMKLVAKSPDLYSDTVSAVYVPEGFDSNALTDHAYRAYKVSFGVGLGQLDGKAFRIGHLGSLTDVMVLSGLATIEMAMADLNYPITLGSGVAAAQEYYRTSRVAALKSAA</sequence>